<gene>
    <name evidence="9" type="ORF">QBC37DRAFT_417405</name>
</gene>
<dbReference type="GO" id="GO:0006900">
    <property type="term" value="P:vesicle budding from membrane"/>
    <property type="evidence" value="ECO:0007669"/>
    <property type="project" value="TreeGrafter"/>
</dbReference>
<dbReference type="EMBL" id="MU858071">
    <property type="protein sequence ID" value="KAK4216138.1"/>
    <property type="molecule type" value="Genomic_DNA"/>
</dbReference>
<dbReference type="InterPro" id="IPR005024">
    <property type="entry name" value="Snf7_fam"/>
</dbReference>
<evidence type="ECO:0000256" key="3">
    <source>
        <dbReference type="ARBA" id="ARBA00022448"/>
    </source>
</evidence>
<keyword evidence="3" id="KW-0813">Transport</keyword>
<dbReference type="GO" id="GO:0000815">
    <property type="term" value="C:ESCRT III complex"/>
    <property type="evidence" value="ECO:0007669"/>
    <property type="project" value="TreeGrafter"/>
</dbReference>
<keyword evidence="4" id="KW-0967">Endosome</keyword>
<reference evidence="9" key="2">
    <citation type="submission" date="2023-05" db="EMBL/GenBank/DDBJ databases">
        <authorList>
            <consortium name="Lawrence Berkeley National Laboratory"/>
            <person name="Steindorff A."/>
            <person name="Hensen N."/>
            <person name="Bonometti L."/>
            <person name="Westerberg I."/>
            <person name="Brannstrom I.O."/>
            <person name="Guillou S."/>
            <person name="Cros-Aarteil S."/>
            <person name="Calhoun S."/>
            <person name="Haridas S."/>
            <person name="Kuo A."/>
            <person name="Mondo S."/>
            <person name="Pangilinan J."/>
            <person name="Riley R."/>
            <person name="Labutti K."/>
            <person name="Andreopoulos B."/>
            <person name="Lipzen A."/>
            <person name="Chen C."/>
            <person name="Yanf M."/>
            <person name="Daum C."/>
            <person name="Ng V."/>
            <person name="Clum A."/>
            <person name="Ohm R."/>
            <person name="Martin F."/>
            <person name="Silar P."/>
            <person name="Natvig D."/>
            <person name="Lalanne C."/>
            <person name="Gautier V."/>
            <person name="Ament-Velasquez S.L."/>
            <person name="Kruys A."/>
            <person name="Hutchinson M.I."/>
            <person name="Powell A.J."/>
            <person name="Barry K."/>
            <person name="Miller A.N."/>
            <person name="Grigoriev I.V."/>
            <person name="Debuchy R."/>
            <person name="Gladieux P."/>
            <person name="Thoren M.H."/>
            <person name="Johannesson H."/>
        </authorList>
    </citation>
    <scope>NUCLEOTIDE SEQUENCE</scope>
    <source>
        <strain evidence="9">PSN293</strain>
    </source>
</reference>
<proteinExistence type="inferred from homology"/>
<dbReference type="Proteomes" id="UP001301769">
    <property type="component" value="Unassembled WGS sequence"/>
</dbReference>
<dbReference type="PANTHER" id="PTHR22761">
    <property type="entry name" value="CHARGED MULTIVESICULAR BODY PROTEIN"/>
    <property type="match status" value="1"/>
</dbReference>
<evidence type="ECO:0000256" key="5">
    <source>
        <dbReference type="ARBA" id="ARBA00022927"/>
    </source>
</evidence>
<organism evidence="9 10">
    <name type="scientific">Rhypophila decipiens</name>
    <dbReference type="NCBI Taxonomy" id="261697"/>
    <lineage>
        <taxon>Eukaryota</taxon>
        <taxon>Fungi</taxon>
        <taxon>Dikarya</taxon>
        <taxon>Ascomycota</taxon>
        <taxon>Pezizomycotina</taxon>
        <taxon>Sordariomycetes</taxon>
        <taxon>Sordariomycetidae</taxon>
        <taxon>Sordariales</taxon>
        <taxon>Naviculisporaceae</taxon>
        <taxon>Rhypophila</taxon>
    </lineage>
</organism>
<dbReference type="Gene3D" id="6.10.250.1710">
    <property type="match status" value="1"/>
</dbReference>
<dbReference type="GO" id="GO:0015031">
    <property type="term" value="P:protein transport"/>
    <property type="evidence" value="ECO:0007669"/>
    <property type="project" value="UniProtKB-KW"/>
</dbReference>
<dbReference type="PANTHER" id="PTHR22761:SF5">
    <property type="entry name" value="CHARGED MULTIVESICULAR BODY PROTEIN 6"/>
    <property type="match status" value="1"/>
</dbReference>
<reference evidence="9" key="1">
    <citation type="journal article" date="2023" name="Mol. Phylogenet. Evol.">
        <title>Genome-scale phylogeny and comparative genomics of the fungal order Sordariales.</title>
        <authorList>
            <person name="Hensen N."/>
            <person name="Bonometti L."/>
            <person name="Westerberg I."/>
            <person name="Brannstrom I.O."/>
            <person name="Guillou S."/>
            <person name="Cros-Aarteil S."/>
            <person name="Calhoun S."/>
            <person name="Haridas S."/>
            <person name="Kuo A."/>
            <person name="Mondo S."/>
            <person name="Pangilinan J."/>
            <person name="Riley R."/>
            <person name="LaButti K."/>
            <person name="Andreopoulos B."/>
            <person name="Lipzen A."/>
            <person name="Chen C."/>
            <person name="Yan M."/>
            <person name="Daum C."/>
            <person name="Ng V."/>
            <person name="Clum A."/>
            <person name="Steindorff A."/>
            <person name="Ohm R.A."/>
            <person name="Martin F."/>
            <person name="Silar P."/>
            <person name="Natvig D.O."/>
            <person name="Lalanne C."/>
            <person name="Gautier V."/>
            <person name="Ament-Velasquez S.L."/>
            <person name="Kruys A."/>
            <person name="Hutchinson M.I."/>
            <person name="Powell A.J."/>
            <person name="Barry K."/>
            <person name="Miller A.N."/>
            <person name="Grigoriev I.V."/>
            <person name="Debuchy R."/>
            <person name="Gladieux P."/>
            <person name="Hiltunen Thoren M."/>
            <person name="Johannesson H."/>
        </authorList>
    </citation>
    <scope>NUCLEOTIDE SEQUENCE</scope>
    <source>
        <strain evidence="9">PSN293</strain>
    </source>
</reference>
<evidence type="ECO:0000256" key="6">
    <source>
        <dbReference type="ARBA" id="ARBA00023136"/>
    </source>
</evidence>
<keyword evidence="6" id="KW-0472">Membrane</keyword>
<feature type="coiled-coil region" evidence="7">
    <location>
        <begin position="58"/>
        <end position="85"/>
    </location>
</feature>
<dbReference type="Gene3D" id="1.10.287.1060">
    <property type="entry name" value="ESAT-6-like"/>
    <property type="match status" value="1"/>
</dbReference>
<feature type="region of interest" description="Disordered" evidence="8">
    <location>
        <begin position="213"/>
        <end position="253"/>
    </location>
</feature>
<evidence type="ECO:0000313" key="9">
    <source>
        <dbReference type="EMBL" id="KAK4216138.1"/>
    </source>
</evidence>
<keyword evidence="5" id="KW-0653">Protein transport</keyword>
<evidence type="ECO:0000256" key="1">
    <source>
        <dbReference type="ARBA" id="ARBA00004608"/>
    </source>
</evidence>
<protein>
    <submittedName>
        <fullName evidence="9">Snf7-domain-containing protein</fullName>
    </submittedName>
</protein>
<dbReference type="Pfam" id="PF03357">
    <property type="entry name" value="Snf7"/>
    <property type="match status" value="1"/>
</dbReference>
<dbReference type="GO" id="GO:0032511">
    <property type="term" value="P:late endosome to vacuole transport via multivesicular body sorting pathway"/>
    <property type="evidence" value="ECO:0007669"/>
    <property type="project" value="TreeGrafter"/>
</dbReference>
<name>A0AAN6YBB6_9PEZI</name>
<sequence>MQAWDEQHTTPQLWKQLLTPTNSSSSLERAYLNILPEGDRPFSNNLKMGNNPSRVTAQDKAILDLKNQRDKLHQYQRKIIILTDRETAIAKSMLQKGDKPRALLALRRKKYQESLLAKTDAQLEQLEKLTSSVEFASIQKDVVFGLQQGTKVLTEIHREMGGIEHVEKLMGETADAIAYQKEVSEMLGGRISNQDEEEVEDELAALEAEVVGKKEVDRTPQQQEPLPNVPDTELVEEPRTGEGVPSIVEGQRQQIRQQQEAVLA</sequence>
<dbReference type="GO" id="GO:0005771">
    <property type="term" value="C:multivesicular body"/>
    <property type="evidence" value="ECO:0007669"/>
    <property type="project" value="TreeGrafter"/>
</dbReference>
<comment type="subcellular location">
    <subcellularLocation>
        <location evidence="1">Endosome membrane</location>
    </subcellularLocation>
</comment>
<evidence type="ECO:0000256" key="2">
    <source>
        <dbReference type="ARBA" id="ARBA00006190"/>
    </source>
</evidence>
<evidence type="ECO:0000313" key="10">
    <source>
        <dbReference type="Proteomes" id="UP001301769"/>
    </source>
</evidence>
<comment type="caution">
    <text evidence="9">The sequence shown here is derived from an EMBL/GenBank/DDBJ whole genome shotgun (WGS) entry which is preliminary data.</text>
</comment>
<keyword evidence="7" id="KW-0175">Coiled coil</keyword>
<evidence type="ECO:0000256" key="7">
    <source>
        <dbReference type="SAM" id="Coils"/>
    </source>
</evidence>
<accession>A0AAN6YBB6</accession>
<dbReference type="AlphaFoldDB" id="A0AAN6YBB6"/>
<comment type="similarity">
    <text evidence="2">Belongs to the SNF7 family.</text>
</comment>
<evidence type="ECO:0000256" key="8">
    <source>
        <dbReference type="SAM" id="MobiDB-lite"/>
    </source>
</evidence>
<keyword evidence="10" id="KW-1185">Reference proteome</keyword>
<evidence type="ECO:0000256" key="4">
    <source>
        <dbReference type="ARBA" id="ARBA00022753"/>
    </source>
</evidence>